<dbReference type="InterPro" id="IPR025442">
    <property type="entry name" value="DUF4185"/>
</dbReference>
<gene>
    <name evidence="2" type="ORF">HMPREF0291_11943</name>
</gene>
<dbReference type="HOGENOM" id="CLU_047934_0_0_11"/>
<dbReference type="Proteomes" id="UP000004208">
    <property type="component" value="Unassembled WGS sequence"/>
</dbReference>
<reference evidence="2" key="1">
    <citation type="submission" date="2010-06" db="EMBL/GenBank/DDBJ databases">
        <authorList>
            <person name="Muzny D."/>
            <person name="Qin X."/>
            <person name="Buhay C."/>
            <person name="Dugan-Rocha S."/>
            <person name="Ding Y."/>
            <person name="Chen G."/>
            <person name="Hawes A."/>
            <person name="Holder M."/>
            <person name="Jhangiani S."/>
            <person name="Johnson A."/>
            <person name="Khan Z."/>
            <person name="Li Z."/>
            <person name="Liu W."/>
            <person name="Liu X."/>
            <person name="Perez L."/>
            <person name="Shen H."/>
            <person name="Wang Q."/>
            <person name="Watt J."/>
            <person name="Xi L."/>
            <person name="Xin Y."/>
            <person name="Zhou J."/>
            <person name="Deng J."/>
            <person name="Jiang H."/>
            <person name="Liu Y."/>
            <person name="Qu J."/>
            <person name="Song X.-Z."/>
            <person name="Zhang L."/>
            <person name="Villasana D."/>
            <person name="Johnson A."/>
            <person name="Liu J."/>
            <person name="Liyanage D."/>
            <person name="Lorensuhewa L."/>
            <person name="Robinson T."/>
            <person name="Song A."/>
            <person name="Song B.-B."/>
            <person name="Dinh H."/>
            <person name="Thornton R."/>
            <person name="Coyle M."/>
            <person name="Francisco L."/>
            <person name="Jackson L."/>
            <person name="Javaid M."/>
            <person name="Korchina V."/>
            <person name="Kovar C."/>
            <person name="Mata R."/>
            <person name="Mathew T."/>
            <person name="Ngo R."/>
            <person name="Nguyen L."/>
            <person name="Nguyen N."/>
            <person name="Okwuonu G."/>
            <person name="Ongeri F."/>
            <person name="Pham C."/>
            <person name="Simmons D."/>
            <person name="Wilczek-Boney K."/>
            <person name="Hale W."/>
            <person name="Jakkamsetti A."/>
            <person name="Pham P."/>
            <person name="Ruth R."/>
            <person name="San Lucas F."/>
            <person name="Warren J."/>
            <person name="Zhang J."/>
            <person name="Zhao Z."/>
            <person name="Zhou C."/>
            <person name="Zhu D."/>
            <person name="Lee S."/>
            <person name="Bess C."/>
            <person name="Blankenburg K."/>
            <person name="Forbes L."/>
            <person name="Fu Q."/>
            <person name="Gubbala S."/>
            <person name="Hirani K."/>
            <person name="Jayaseelan J.C."/>
            <person name="Lara F."/>
            <person name="Munidasa M."/>
            <person name="Palculict T."/>
            <person name="Patil S."/>
            <person name="Pu L.-L."/>
            <person name="Saada N."/>
            <person name="Tang L."/>
            <person name="Weissenberger G."/>
            <person name="Zhu Y."/>
            <person name="Hemphill L."/>
            <person name="Shang Y."/>
            <person name="Youmans B."/>
            <person name="Ayvaz T."/>
            <person name="Ross M."/>
            <person name="Santibanez J."/>
            <person name="Aqrawi P."/>
            <person name="Gross S."/>
            <person name="Joshi V."/>
            <person name="Fowler G."/>
            <person name="Nazareth L."/>
            <person name="Reid J."/>
            <person name="Worley K."/>
            <person name="Petrosino J."/>
            <person name="Highlander S."/>
            <person name="Gibbs R."/>
        </authorList>
    </citation>
    <scope>NUCLEOTIDE SEQUENCE [LARGE SCALE GENOMIC DNA]</scope>
    <source>
        <strain evidence="2">ATCC 33030</strain>
    </source>
</reference>
<organism evidence="2 3">
    <name type="scientific">Corynebacterium genitalium ATCC 33030</name>
    <dbReference type="NCBI Taxonomy" id="585529"/>
    <lineage>
        <taxon>Bacteria</taxon>
        <taxon>Bacillati</taxon>
        <taxon>Actinomycetota</taxon>
        <taxon>Actinomycetes</taxon>
        <taxon>Mycobacteriales</taxon>
        <taxon>Corynebacteriaceae</taxon>
        <taxon>Corynebacterium</taxon>
    </lineage>
</organism>
<dbReference type="EMBL" id="ACLJ02000003">
    <property type="protein sequence ID" value="EFK54286.1"/>
    <property type="molecule type" value="Genomic_DNA"/>
</dbReference>
<comment type="caution">
    <text evidence="2">The sequence shown here is derived from an EMBL/GenBank/DDBJ whole genome shotgun (WGS) entry which is preliminary data.</text>
</comment>
<dbReference type="STRING" id="585529.HMPREF0291_11943"/>
<protein>
    <recommendedName>
        <fullName evidence="1">DUF4185 domain-containing protein</fullName>
    </recommendedName>
</protein>
<dbReference type="AlphaFoldDB" id="D7WDQ5"/>
<evidence type="ECO:0000313" key="3">
    <source>
        <dbReference type="Proteomes" id="UP000004208"/>
    </source>
</evidence>
<dbReference type="InterPro" id="IPR036278">
    <property type="entry name" value="Sialidase_sf"/>
</dbReference>
<feature type="domain" description="DUF4185" evidence="1">
    <location>
        <begin position="34"/>
        <end position="334"/>
    </location>
</feature>
<keyword evidence="3" id="KW-1185">Reference proteome</keyword>
<evidence type="ECO:0000313" key="2">
    <source>
        <dbReference type="EMBL" id="EFK54286.1"/>
    </source>
</evidence>
<accession>D7WDQ5</accession>
<proteinExistence type="predicted"/>
<name>D7WDQ5_9CORY</name>
<dbReference type="eggNOG" id="COG0739">
    <property type="taxonomic scope" value="Bacteria"/>
</dbReference>
<sequence length="399" mass="44078">MEKPAAKPGNNPWSRVSEGLDVTMVGDLLGTHQNDIGAGALDLGIMAPLGIGEEFAIVFGDSFTGRGFGQGEWLSPIGAVAEMDGNGRITLKRPLNSGDSVRQLINYRHDNNLTLIPSDVININGVLYMQGMWNAGLGNIVETQIWKSTDNGRTWTSVGTTSPRYMRGLGNMISWEMGPDGFIYVVSSDFRRQDSVYLSRFREQDIGNRESWEIHDPATGTWGSKMGKPMLSKNMKAGEMSLRYIDGHWVLAMFNAQTRSIEVRVSETIARNWDEIAPARPVVAGDGNWRHRQDENNFTQLYGGYIVPGSTLDNMDLVVSQWNTSNNSRYMSTQFNVKGLDKFFGIAPSDAPAEVDRGAVGDQTVLDVNESDITQDALDRLDKEQAMEEATDVTLVPLN</sequence>
<evidence type="ECO:0000259" key="1">
    <source>
        <dbReference type="Pfam" id="PF13810"/>
    </source>
</evidence>
<dbReference type="Pfam" id="PF13810">
    <property type="entry name" value="DUF4185"/>
    <property type="match status" value="1"/>
</dbReference>
<dbReference type="SUPFAM" id="SSF50939">
    <property type="entry name" value="Sialidases"/>
    <property type="match status" value="1"/>
</dbReference>